<evidence type="ECO:0000313" key="2">
    <source>
        <dbReference type="EMBL" id="ESO07099.1"/>
    </source>
</evidence>
<keyword evidence="4" id="KW-1185">Reference proteome</keyword>
<dbReference type="GeneID" id="20203202"/>
<dbReference type="OrthoDB" id="6283821at2759"/>
<dbReference type="CTD" id="20203202"/>
<reference evidence="2 4" key="2">
    <citation type="journal article" date="2013" name="Nature">
        <title>Insights into bilaterian evolution from three spiralian genomes.</title>
        <authorList>
            <person name="Simakov O."/>
            <person name="Marletaz F."/>
            <person name="Cho S.J."/>
            <person name="Edsinger-Gonzales E."/>
            <person name="Havlak P."/>
            <person name="Hellsten U."/>
            <person name="Kuo D.H."/>
            <person name="Larsson T."/>
            <person name="Lv J."/>
            <person name="Arendt D."/>
            <person name="Savage R."/>
            <person name="Osoegawa K."/>
            <person name="de Jong P."/>
            <person name="Grimwood J."/>
            <person name="Chapman J.A."/>
            <person name="Shapiro H."/>
            <person name="Aerts A."/>
            <person name="Otillar R.P."/>
            <person name="Terry A.Y."/>
            <person name="Boore J.L."/>
            <person name="Grigoriev I.V."/>
            <person name="Lindberg D.R."/>
            <person name="Seaver E.C."/>
            <person name="Weisblat D.A."/>
            <person name="Putnam N.H."/>
            <person name="Rokhsar D.S."/>
        </authorList>
    </citation>
    <scope>NUCLEOTIDE SEQUENCE</scope>
</reference>
<dbReference type="HOGENOM" id="CLU_449244_0_0_1"/>
<sequence>MTHNSRFNQRTSQGFDKKLIGVPVFPGSNQIFHSNNNNNVENSHATTEHHQQLPSSFHQHLLDNNPYFVSNNVNSMFSSNNNNNITTPTTATSNNSNNSIGNNNNSSGSGWKLRHVDFMPGVIRSKKDEDYEKFSALMEKANSWSIENPHALIFSCETVTWSTIDKPVYSDAGVMVKSMGSDRKTKFVRGLRLWYFVFEEVFYDKTSTQLGPFKLGYINYQFDAKADSSFTTLLNKVNADINKKAIPGKLVRLETLDMLSDVNDAETSVWYEQPEKSRDFTSFVRIFHTSRLADRLSESDDGMKACEIGVKDFIPQMDNRTPHSQGYETYSDLWKKAAKYLYANPHSKFINVQSIFVKVKKASQPDADMQSMVLWDKCTHCQHGSAYGSISNQRTEYLQILRLVFYKTNITNQNLVASEAAVEVGKKMYYKFFSPGPMKRAFISGLGSDDQDNLGTENLYEDLKQLEDKINAWINFSGAKVAGVETIVSRLGTVNKTGKQNFRKLLSSNPYSTWGDMVADLDTSKSYFASSGFSRSSKWNKPGRNLSPLVVEGEFKQIPVTWRNSIQEQIINSQTTFSGGDLSTIEFGHRNISARHFTVTPVPSGNNN</sequence>
<reference evidence="3" key="3">
    <citation type="submission" date="2015-06" db="UniProtKB">
        <authorList>
            <consortium name="EnsemblMetazoa"/>
        </authorList>
    </citation>
    <scope>IDENTIFICATION</scope>
</reference>
<evidence type="ECO:0000313" key="4">
    <source>
        <dbReference type="Proteomes" id="UP000015101"/>
    </source>
</evidence>
<dbReference type="eggNOG" id="ENOG502T1Y2">
    <property type="taxonomic scope" value="Eukaryota"/>
</dbReference>
<accession>T1F303</accession>
<protein>
    <submittedName>
        <fullName evidence="2 3">Uncharacterized protein</fullName>
    </submittedName>
</protein>
<feature type="compositionally biased region" description="Polar residues" evidence="1">
    <location>
        <begin position="34"/>
        <end position="45"/>
    </location>
</feature>
<dbReference type="EMBL" id="AMQM01003543">
    <property type="status" value="NOT_ANNOTATED_CDS"/>
    <property type="molecule type" value="Genomic_DNA"/>
</dbReference>
<evidence type="ECO:0000313" key="3">
    <source>
        <dbReference type="EnsemblMetazoa" id="HelroP170398"/>
    </source>
</evidence>
<dbReference type="RefSeq" id="XP_009014477.1">
    <property type="nucleotide sequence ID" value="XM_009016229.1"/>
</dbReference>
<gene>
    <name evidence="3" type="primary">20203202</name>
    <name evidence="2" type="ORF">HELRODRAFT_170398</name>
</gene>
<evidence type="ECO:0000256" key="1">
    <source>
        <dbReference type="SAM" id="MobiDB-lite"/>
    </source>
</evidence>
<dbReference type="Proteomes" id="UP000015101">
    <property type="component" value="Unassembled WGS sequence"/>
</dbReference>
<proteinExistence type="predicted"/>
<organism evidence="3 4">
    <name type="scientific">Helobdella robusta</name>
    <name type="common">Californian leech</name>
    <dbReference type="NCBI Taxonomy" id="6412"/>
    <lineage>
        <taxon>Eukaryota</taxon>
        <taxon>Metazoa</taxon>
        <taxon>Spiralia</taxon>
        <taxon>Lophotrochozoa</taxon>
        <taxon>Annelida</taxon>
        <taxon>Clitellata</taxon>
        <taxon>Hirudinea</taxon>
        <taxon>Rhynchobdellida</taxon>
        <taxon>Glossiphoniidae</taxon>
        <taxon>Helobdella</taxon>
    </lineage>
</organism>
<dbReference type="EnsemblMetazoa" id="HelroT170398">
    <property type="protein sequence ID" value="HelroP170398"/>
    <property type="gene ID" value="HelroG170398"/>
</dbReference>
<dbReference type="AlphaFoldDB" id="T1F303"/>
<dbReference type="InParanoid" id="T1F303"/>
<feature type="region of interest" description="Disordered" evidence="1">
    <location>
        <begin position="80"/>
        <end position="106"/>
    </location>
</feature>
<dbReference type="KEGG" id="hro:HELRODRAFT_170398"/>
<name>T1F303_HELRO</name>
<reference evidence="4" key="1">
    <citation type="submission" date="2012-12" db="EMBL/GenBank/DDBJ databases">
        <authorList>
            <person name="Hellsten U."/>
            <person name="Grimwood J."/>
            <person name="Chapman J.A."/>
            <person name="Shapiro H."/>
            <person name="Aerts A."/>
            <person name="Otillar R.P."/>
            <person name="Terry A.Y."/>
            <person name="Boore J.L."/>
            <person name="Simakov O."/>
            <person name="Marletaz F."/>
            <person name="Cho S.-J."/>
            <person name="Edsinger-Gonzales E."/>
            <person name="Havlak P."/>
            <person name="Kuo D.-H."/>
            <person name="Larsson T."/>
            <person name="Lv J."/>
            <person name="Arendt D."/>
            <person name="Savage R."/>
            <person name="Osoegawa K."/>
            <person name="de Jong P."/>
            <person name="Lindberg D.R."/>
            <person name="Seaver E.C."/>
            <person name="Weisblat D.A."/>
            <person name="Putnam N.H."/>
            <person name="Grigoriev I.V."/>
            <person name="Rokhsar D.S."/>
        </authorList>
    </citation>
    <scope>NUCLEOTIDE SEQUENCE</scope>
</reference>
<feature type="region of interest" description="Disordered" evidence="1">
    <location>
        <begin position="34"/>
        <end position="55"/>
    </location>
</feature>
<dbReference type="EMBL" id="KB096222">
    <property type="protein sequence ID" value="ESO07099.1"/>
    <property type="molecule type" value="Genomic_DNA"/>
</dbReference>